<feature type="signal peptide" evidence="4">
    <location>
        <begin position="1"/>
        <end position="25"/>
    </location>
</feature>
<dbReference type="SUPFAM" id="SSF53850">
    <property type="entry name" value="Periplasmic binding protein-like II"/>
    <property type="match status" value="1"/>
</dbReference>
<keyword evidence="3 4" id="KW-0732">Signal</keyword>
<comment type="subcellular location">
    <subcellularLocation>
        <location evidence="1">Periplasm</location>
    </subcellularLocation>
</comment>
<keyword evidence="6" id="KW-1185">Reference proteome</keyword>
<evidence type="ECO:0000256" key="4">
    <source>
        <dbReference type="SAM" id="SignalP"/>
    </source>
</evidence>
<evidence type="ECO:0000313" key="6">
    <source>
        <dbReference type="Proteomes" id="UP001207654"/>
    </source>
</evidence>
<dbReference type="Proteomes" id="UP001207654">
    <property type="component" value="Unassembled WGS sequence"/>
</dbReference>
<gene>
    <name evidence="5" type="ORF">OV287_37675</name>
</gene>
<sequence length="321" mass="35819">MNALRPQSWLLATLLLLLCACTPTPEPRLRVGTVPWPGNEPLFLGQELGLIPTQRVHLVEYLSSSQLLRAFRNGAIDAMSATIEEVLSLEQLGHDPRVVLVLDASHGADCLMARPEVESLSALAGRRIGSEESLLGMYILTRVVEHAGLKREDVKLEFVPLETQVAAWQRGELDAVVTFEPYCQRLADVGARRLFDSTRLPGEIVDVLVVRKNFLEASPQQVDALLRGWFATLIWKQQHPQEAMQRMSRRLGLDPLRFHEALSGVRLMDEHAQRALLTGSQPGLHTTLERMGELLRHHQLLEGSTEASQLLDIAPLLRVSP</sequence>
<dbReference type="Pfam" id="PF13379">
    <property type="entry name" value="NMT1_2"/>
    <property type="match status" value="1"/>
</dbReference>
<dbReference type="RefSeq" id="WP_267538872.1">
    <property type="nucleotide sequence ID" value="NZ_JAPNKA010000001.1"/>
</dbReference>
<protein>
    <submittedName>
        <fullName evidence="5">ABC transporter substrate-binding protein</fullName>
    </submittedName>
</protein>
<comment type="caution">
    <text evidence="5">The sequence shown here is derived from an EMBL/GenBank/DDBJ whole genome shotgun (WGS) entry which is preliminary data.</text>
</comment>
<dbReference type="PANTHER" id="PTHR30024">
    <property type="entry name" value="ALIPHATIC SULFONATES-BINDING PROTEIN-RELATED"/>
    <property type="match status" value="1"/>
</dbReference>
<organism evidence="5 6">
    <name type="scientific">Archangium lansingense</name>
    <dbReference type="NCBI Taxonomy" id="2995310"/>
    <lineage>
        <taxon>Bacteria</taxon>
        <taxon>Pseudomonadati</taxon>
        <taxon>Myxococcota</taxon>
        <taxon>Myxococcia</taxon>
        <taxon>Myxococcales</taxon>
        <taxon>Cystobacterineae</taxon>
        <taxon>Archangiaceae</taxon>
        <taxon>Archangium</taxon>
    </lineage>
</organism>
<dbReference type="PROSITE" id="PS51257">
    <property type="entry name" value="PROKAR_LIPOPROTEIN"/>
    <property type="match status" value="1"/>
</dbReference>
<dbReference type="EMBL" id="JAPNKA010000001">
    <property type="protein sequence ID" value="MCY1080198.1"/>
    <property type="molecule type" value="Genomic_DNA"/>
</dbReference>
<evidence type="ECO:0000313" key="5">
    <source>
        <dbReference type="EMBL" id="MCY1080198.1"/>
    </source>
</evidence>
<reference evidence="5 6" key="1">
    <citation type="submission" date="2022-11" db="EMBL/GenBank/DDBJ databases">
        <title>Minimal conservation of predation-associated metabolite biosynthetic gene clusters underscores biosynthetic potential of Myxococcota including descriptions for ten novel species: Archangium lansinium sp. nov., Myxococcus landrumus sp. nov., Nannocystis bai.</title>
        <authorList>
            <person name="Ahearne A."/>
            <person name="Stevens C."/>
            <person name="Phillips K."/>
        </authorList>
    </citation>
    <scope>NUCLEOTIDE SEQUENCE [LARGE SCALE GENOMIC DNA]</scope>
    <source>
        <strain evidence="5 6">MIWBW</strain>
    </source>
</reference>
<evidence type="ECO:0000256" key="3">
    <source>
        <dbReference type="ARBA" id="ARBA00022729"/>
    </source>
</evidence>
<evidence type="ECO:0000256" key="2">
    <source>
        <dbReference type="ARBA" id="ARBA00010742"/>
    </source>
</evidence>
<dbReference type="PANTHER" id="PTHR30024:SF47">
    <property type="entry name" value="TAURINE-BINDING PERIPLASMIC PROTEIN"/>
    <property type="match status" value="1"/>
</dbReference>
<comment type="similarity">
    <text evidence="2">Belongs to the bacterial solute-binding protein SsuA/TauA family.</text>
</comment>
<accession>A0ABT4AEU8</accession>
<evidence type="ECO:0000256" key="1">
    <source>
        <dbReference type="ARBA" id="ARBA00004418"/>
    </source>
</evidence>
<proteinExistence type="inferred from homology"/>
<feature type="chain" id="PRO_5045839930" evidence="4">
    <location>
        <begin position="26"/>
        <end position="321"/>
    </location>
</feature>
<dbReference type="Gene3D" id="3.40.190.10">
    <property type="entry name" value="Periplasmic binding protein-like II"/>
    <property type="match status" value="2"/>
</dbReference>
<name>A0ABT4AEU8_9BACT</name>